<dbReference type="RefSeq" id="WP_091305222.1">
    <property type="nucleotide sequence ID" value="NZ_FNSO01000003.1"/>
</dbReference>
<feature type="chain" id="PRO_5039343894" description="DUF3558 domain-containing protein" evidence="2">
    <location>
        <begin position="20"/>
        <end position="333"/>
    </location>
</feature>
<keyword evidence="4" id="KW-1185">Reference proteome</keyword>
<sequence>MRNKWQVAAALAAVTVVTGCTVTVGGSASPVPGQGPVVTAVDACTLLDQAQVDALGYRSPGRSVKENKDRLQPPMCLWNSKDDVEPSAVLNVGVASDMDFNEYISGAVKKSEPQPIGGLNWTQYASILPDDCPFYALLGAKSFAFVSVSTNKLDKSCELAKQVIPQVAAHLPGGQDAPPVTASTSAKPEPGGPLLAADPCATLKPDQVAQLKNISPDGKKDNSSTVPNASYCLWDDTDGDGGQKAFEVWFGPSTPAGEWPGVKDVAPTETLDVGGRKWGLFPNMSGLRVTCGATLAITETSSVRVVSGFIGDDTKTCDLVKQGLPLVTANLPG</sequence>
<feature type="region of interest" description="Disordered" evidence="1">
    <location>
        <begin position="170"/>
        <end position="199"/>
    </location>
</feature>
<proteinExistence type="predicted"/>
<evidence type="ECO:0000256" key="1">
    <source>
        <dbReference type="SAM" id="MobiDB-lite"/>
    </source>
</evidence>
<organism evidence="3 4">
    <name type="scientific">Amycolatopsis tolypomycina</name>
    <dbReference type="NCBI Taxonomy" id="208445"/>
    <lineage>
        <taxon>Bacteria</taxon>
        <taxon>Bacillati</taxon>
        <taxon>Actinomycetota</taxon>
        <taxon>Actinomycetes</taxon>
        <taxon>Pseudonocardiales</taxon>
        <taxon>Pseudonocardiaceae</taxon>
        <taxon>Amycolatopsis</taxon>
    </lineage>
</organism>
<gene>
    <name evidence="3" type="ORF">SAMN04489727_1661</name>
</gene>
<dbReference type="OrthoDB" id="3624688at2"/>
<evidence type="ECO:0008006" key="5">
    <source>
        <dbReference type="Google" id="ProtNLM"/>
    </source>
</evidence>
<name>A0A1H4J946_9PSEU</name>
<evidence type="ECO:0000256" key="2">
    <source>
        <dbReference type="SAM" id="SignalP"/>
    </source>
</evidence>
<evidence type="ECO:0000313" key="4">
    <source>
        <dbReference type="Proteomes" id="UP000199622"/>
    </source>
</evidence>
<protein>
    <recommendedName>
        <fullName evidence="5">DUF3558 domain-containing protein</fullName>
    </recommendedName>
</protein>
<accession>A0A1H4J946</accession>
<feature type="signal peptide" evidence="2">
    <location>
        <begin position="1"/>
        <end position="19"/>
    </location>
</feature>
<evidence type="ECO:0000313" key="3">
    <source>
        <dbReference type="EMBL" id="SEB42844.1"/>
    </source>
</evidence>
<dbReference type="STRING" id="208445.SAMN04489727_1661"/>
<dbReference type="Pfam" id="PF12079">
    <property type="entry name" value="DUF3558"/>
    <property type="match status" value="2"/>
</dbReference>
<keyword evidence="2" id="KW-0732">Signal</keyword>
<dbReference type="PROSITE" id="PS51257">
    <property type="entry name" value="PROKAR_LIPOPROTEIN"/>
    <property type="match status" value="1"/>
</dbReference>
<dbReference type="Proteomes" id="UP000199622">
    <property type="component" value="Unassembled WGS sequence"/>
</dbReference>
<dbReference type="InterPro" id="IPR024520">
    <property type="entry name" value="DUF3558"/>
</dbReference>
<dbReference type="EMBL" id="FNSO01000003">
    <property type="protein sequence ID" value="SEB42844.1"/>
    <property type="molecule type" value="Genomic_DNA"/>
</dbReference>
<dbReference type="AlphaFoldDB" id="A0A1H4J946"/>
<reference evidence="4" key="1">
    <citation type="submission" date="2016-10" db="EMBL/GenBank/DDBJ databases">
        <authorList>
            <person name="Varghese N."/>
            <person name="Submissions S."/>
        </authorList>
    </citation>
    <scope>NUCLEOTIDE SEQUENCE [LARGE SCALE GENOMIC DNA]</scope>
    <source>
        <strain evidence="4">DSM 44544</strain>
    </source>
</reference>